<evidence type="ECO:0000313" key="1">
    <source>
        <dbReference type="EMBL" id="QJA53804.1"/>
    </source>
</evidence>
<accession>A0A6H2A1V6</accession>
<dbReference type="EMBL" id="MT144452">
    <property type="protein sequence ID" value="QJA53804.1"/>
    <property type="molecule type" value="Genomic_DNA"/>
</dbReference>
<organism evidence="1">
    <name type="scientific">viral metagenome</name>
    <dbReference type="NCBI Taxonomy" id="1070528"/>
    <lineage>
        <taxon>unclassified sequences</taxon>
        <taxon>metagenomes</taxon>
        <taxon>organismal metagenomes</taxon>
    </lineage>
</organism>
<proteinExistence type="predicted"/>
<sequence>MTKAQFLEKFEDILGNALKDIRATAERLFDSGAVDRESYEDDYLLPKIILTASLVDAADSWRPFDKKARRTVANLRHF</sequence>
<gene>
    <name evidence="1" type="ORF">TM448A04031_0008</name>
</gene>
<name>A0A6H2A1V6_9ZZZZ</name>
<protein>
    <submittedName>
        <fullName evidence="1">Uncharacterized protein</fullName>
    </submittedName>
</protein>
<reference evidence="1" key="1">
    <citation type="submission" date="2020-03" db="EMBL/GenBank/DDBJ databases">
        <title>The deep terrestrial virosphere.</title>
        <authorList>
            <person name="Holmfeldt K."/>
            <person name="Nilsson E."/>
            <person name="Simone D."/>
            <person name="Lopez-Fernandez M."/>
            <person name="Wu X."/>
            <person name="de Brujin I."/>
            <person name="Lundin D."/>
            <person name="Andersson A."/>
            <person name="Bertilsson S."/>
            <person name="Dopson M."/>
        </authorList>
    </citation>
    <scope>NUCLEOTIDE SEQUENCE</scope>
    <source>
        <strain evidence="1">TM448A04031</strain>
    </source>
</reference>
<dbReference type="AlphaFoldDB" id="A0A6H2A1V6"/>